<feature type="domain" description="DUF58" evidence="2">
    <location>
        <begin position="246"/>
        <end position="290"/>
    </location>
</feature>
<dbReference type="AlphaFoldDB" id="I4HRJ1"/>
<feature type="transmembrane region" description="Helical" evidence="1">
    <location>
        <begin position="74"/>
        <end position="94"/>
    </location>
</feature>
<feature type="transmembrane region" description="Helical" evidence="1">
    <location>
        <begin position="49"/>
        <end position="68"/>
    </location>
</feature>
<dbReference type="Proteomes" id="UP000004775">
    <property type="component" value="Unassembled WGS sequence"/>
</dbReference>
<sequence>MWLISPISVIVSQGFWGNSRSVGLIFSFLAKTTKPLNPMKTWLEDRGILPAYGGGVIIGITLCFFGAATNTMAGWLYAICGTTIAVLILSIILPRRSLLPLKVRRLAIVPVSAGDDLSISLEIENTSNQPINLLEVTDILPIVLDQPKITPIETIAPKSCHRWTYYLPTSKRGIYHWQEVQLRTAAPLGLFWCRRCHQAAAKALVYPQILPLQQCPLIDSLGQEMEQKLENNRYYQRASQGLTRNLRQYRQGDSTRLIHWKTSARLGEFQIRELEVLTGGQEVIICLDTLCDWQEDSFERAIIAAASLYFYAHRRQLNVKLWTGETGLIQGERIILETLAGIEAKASQKNANLPNLPVIWLTSNFNSIEQLTPGSRWLFFLAADSRESPSLLIRQFSGLAIEPETSLQQQLQKPPR</sequence>
<dbReference type="PANTHER" id="PTHR34351:SF1">
    <property type="entry name" value="SLR1927 PROTEIN"/>
    <property type="match status" value="1"/>
</dbReference>
<dbReference type="HOGENOM" id="CLU_686673_0_0_3"/>
<dbReference type="EMBL" id="CAIO01000235">
    <property type="protein sequence ID" value="CCI24665.1"/>
    <property type="molecule type" value="Genomic_DNA"/>
</dbReference>
<organism evidence="3 4">
    <name type="scientific">Microcystis aeruginosa PCC 9809</name>
    <dbReference type="NCBI Taxonomy" id="1160285"/>
    <lineage>
        <taxon>Bacteria</taxon>
        <taxon>Bacillati</taxon>
        <taxon>Cyanobacteriota</taxon>
        <taxon>Cyanophyceae</taxon>
        <taxon>Oscillatoriophycideae</taxon>
        <taxon>Chroococcales</taxon>
        <taxon>Microcystaceae</taxon>
        <taxon>Microcystis</taxon>
    </lineage>
</organism>
<evidence type="ECO:0000259" key="2">
    <source>
        <dbReference type="Pfam" id="PF01882"/>
    </source>
</evidence>
<reference evidence="3 4" key="1">
    <citation type="submission" date="2012-04" db="EMBL/GenBank/DDBJ databases">
        <authorList>
            <person name="Genoscope - CEA"/>
        </authorList>
    </citation>
    <scope>NUCLEOTIDE SEQUENCE [LARGE SCALE GENOMIC DNA]</scope>
    <source>
        <strain evidence="3 4">9809</strain>
    </source>
</reference>
<name>I4HRJ1_MICAE</name>
<dbReference type="PANTHER" id="PTHR34351">
    <property type="entry name" value="SLR1927 PROTEIN-RELATED"/>
    <property type="match status" value="1"/>
</dbReference>
<evidence type="ECO:0000256" key="1">
    <source>
        <dbReference type="SAM" id="Phobius"/>
    </source>
</evidence>
<keyword evidence="1" id="KW-1133">Transmembrane helix</keyword>
<accession>I4HRJ1</accession>
<keyword evidence="1" id="KW-0472">Membrane</keyword>
<evidence type="ECO:0000313" key="3">
    <source>
        <dbReference type="EMBL" id="CCI24665.1"/>
    </source>
</evidence>
<protein>
    <recommendedName>
        <fullName evidence="2">DUF58 domain-containing protein</fullName>
    </recommendedName>
</protein>
<dbReference type="InterPro" id="IPR002881">
    <property type="entry name" value="DUF58"/>
</dbReference>
<gene>
    <name evidence="3" type="ORF">MICAH_310001</name>
</gene>
<dbReference type="Pfam" id="PF01882">
    <property type="entry name" value="DUF58"/>
    <property type="match status" value="1"/>
</dbReference>
<proteinExistence type="predicted"/>
<keyword evidence="1" id="KW-0812">Transmembrane</keyword>
<comment type="caution">
    <text evidence="3">The sequence shown here is derived from an EMBL/GenBank/DDBJ whole genome shotgun (WGS) entry which is preliminary data.</text>
</comment>
<evidence type="ECO:0000313" key="4">
    <source>
        <dbReference type="Proteomes" id="UP000004775"/>
    </source>
</evidence>